<dbReference type="PANTHER" id="PTHR40070">
    <property type="entry name" value="UPF0478 PROTEIN YTXG"/>
    <property type="match status" value="1"/>
</dbReference>
<keyword evidence="1" id="KW-0472">Membrane</keyword>
<keyword evidence="3" id="KW-1185">Reference proteome</keyword>
<dbReference type="RefSeq" id="WP_133362358.1">
    <property type="nucleotide sequence ID" value="NZ_CP037940.1"/>
</dbReference>
<dbReference type="Pfam" id="PF06103">
    <property type="entry name" value="DUF948"/>
    <property type="match status" value="1"/>
</dbReference>
<keyword evidence="1" id="KW-0812">Transmembrane</keyword>
<proteinExistence type="predicted"/>
<dbReference type="AlphaFoldDB" id="A0A4P6YRK3"/>
<evidence type="ECO:0000313" key="3">
    <source>
        <dbReference type="Proteomes" id="UP000292886"/>
    </source>
</evidence>
<dbReference type="KEGG" id="wei:EQG49_01775"/>
<dbReference type="PANTHER" id="PTHR40070:SF1">
    <property type="entry name" value="UPF0478 PROTEIN YTXG"/>
    <property type="match status" value="1"/>
</dbReference>
<dbReference type="OrthoDB" id="2146420at2"/>
<dbReference type="InterPro" id="IPR009293">
    <property type="entry name" value="UPF0478"/>
</dbReference>
<dbReference type="Proteomes" id="UP000292886">
    <property type="component" value="Chromosome"/>
</dbReference>
<sequence length="133" mass="14044">MTFTGGQIAGLIAAIAFLLLVLFIGTFLLRMTKSLGVITKDVDQISREAEEIMASANELLLDVNGKVKTIDPAFTAIADLGTSVSDLNTATRNLTARVGNGAKKAPGVSLAAKVSKSAMDRYKSRKADKADKE</sequence>
<evidence type="ECO:0000256" key="1">
    <source>
        <dbReference type="SAM" id="Phobius"/>
    </source>
</evidence>
<organism evidence="2 3">
    <name type="scientific">Periweissella cryptocerci</name>
    <dbReference type="NCBI Taxonomy" id="2506420"/>
    <lineage>
        <taxon>Bacteria</taxon>
        <taxon>Bacillati</taxon>
        <taxon>Bacillota</taxon>
        <taxon>Bacilli</taxon>
        <taxon>Lactobacillales</taxon>
        <taxon>Lactobacillaceae</taxon>
        <taxon>Periweissella</taxon>
    </lineage>
</organism>
<name>A0A4P6YRK3_9LACO</name>
<protein>
    <submittedName>
        <fullName evidence="2">DUF948 domain-containing protein</fullName>
    </submittedName>
</protein>
<accession>A0A4P6YRK3</accession>
<gene>
    <name evidence="2" type="ORF">EQG49_01775</name>
</gene>
<keyword evidence="1" id="KW-1133">Transmembrane helix</keyword>
<dbReference type="EMBL" id="CP037940">
    <property type="protein sequence ID" value="QBO35278.1"/>
    <property type="molecule type" value="Genomic_DNA"/>
</dbReference>
<feature type="transmembrane region" description="Helical" evidence="1">
    <location>
        <begin position="6"/>
        <end position="29"/>
    </location>
</feature>
<reference evidence="3" key="1">
    <citation type="submission" date="2019-03" db="EMBL/GenBank/DDBJ databases">
        <title>Weissella sp. 26KH-42 Genome sequencing.</title>
        <authorList>
            <person name="Heo J."/>
            <person name="Kim S.-J."/>
            <person name="Kim J.-S."/>
            <person name="Hong S.-B."/>
            <person name="Kwon S.-W."/>
        </authorList>
    </citation>
    <scope>NUCLEOTIDE SEQUENCE [LARGE SCALE GENOMIC DNA]</scope>
    <source>
        <strain evidence="3">26KH-42</strain>
    </source>
</reference>
<evidence type="ECO:0000313" key="2">
    <source>
        <dbReference type="EMBL" id="QBO35278.1"/>
    </source>
</evidence>